<evidence type="ECO:0000313" key="2">
    <source>
        <dbReference type="EMBL" id="BAM02496.1"/>
    </source>
</evidence>
<evidence type="ECO:0000313" key="3">
    <source>
        <dbReference type="Proteomes" id="UP000007881"/>
    </source>
</evidence>
<keyword evidence="1" id="KW-0812">Transmembrane</keyword>
<proteinExistence type="predicted"/>
<keyword evidence="1" id="KW-0472">Membrane</keyword>
<keyword evidence="3" id="KW-1185">Reference proteome</keyword>
<accession>I0IB58</accession>
<sequence>MSAAARPSPDAVPVHGTLRRVLVTAMIPLAVGAVCFAAVSFWVVSAVKSHPAYAAALAAVRAEPAVIAALGTPLEAGFWAQGGGDEAAGRFEAMFSVSGPRGDAGVRLLARADGPAWELVFLDVGANLPGGRQKVFVLRNDELPVRFGVQRDALAAPADAPADDPPR</sequence>
<name>I0IB58_PHYMF</name>
<dbReference type="EMBL" id="AP012338">
    <property type="protein sequence ID" value="BAM02496.1"/>
    <property type="molecule type" value="Genomic_DNA"/>
</dbReference>
<dbReference type="InterPro" id="IPR014807">
    <property type="entry name" value="Coa1"/>
</dbReference>
<dbReference type="STRING" id="1142394.PSMK_03370"/>
<dbReference type="Pfam" id="PF08695">
    <property type="entry name" value="Coa1"/>
    <property type="match status" value="1"/>
</dbReference>
<dbReference type="KEGG" id="phm:PSMK_03370"/>
<protein>
    <recommendedName>
        <fullName evidence="4">Cytochrome oxidase complex assembly protein 1</fullName>
    </recommendedName>
</protein>
<feature type="transmembrane region" description="Helical" evidence="1">
    <location>
        <begin position="21"/>
        <end position="44"/>
    </location>
</feature>
<evidence type="ECO:0008006" key="4">
    <source>
        <dbReference type="Google" id="ProtNLM"/>
    </source>
</evidence>
<keyword evidence="1" id="KW-1133">Transmembrane helix</keyword>
<dbReference type="HOGENOM" id="CLU_1593038_0_0_0"/>
<evidence type="ECO:0000256" key="1">
    <source>
        <dbReference type="SAM" id="Phobius"/>
    </source>
</evidence>
<gene>
    <name evidence="2" type="ordered locus">PSMK_03370</name>
</gene>
<organism evidence="2 3">
    <name type="scientific">Phycisphaera mikurensis (strain NBRC 102666 / KCTC 22515 / FYK2301M01)</name>
    <dbReference type="NCBI Taxonomy" id="1142394"/>
    <lineage>
        <taxon>Bacteria</taxon>
        <taxon>Pseudomonadati</taxon>
        <taxon>Planctomycetota</taxon>
        <taxon>Phycisphaerae</taxon>
        <taxon>Phycisphaerales</taxon>
        <taxon>Phycisphaeraceae</taxon>
        <taxon>Phycisphaera</taxon>
    </lineage>
</organism>
<dbReference type="AlphaFoldDB" id="I0IB58"/>
<reference evidence="2 3" key="1">
    <citation type="submission" date="2012-02" db="EMBL/GenBank/DDBJ databases">
        <title>Complete genome sequence of Phycisphaera mikurensis NBRC 102666.</title>
        <authorList>
            <person name="Ankai A."/>
            <person name="Hosoyama A."/>
            <person name="Terui Y."/>
            <person name="Sekine M."/>
            <person name="Fukai R."/>
            <person name="Kato Y."/>
            <person name="Nakamura S."/>
            <person name="Yamada-Narita S."/>
            <person name="Kawakoshi A."/>
            <person name="Fukunaga Y."/>
            <person name="Yamazaki S."/>
            <person name="Fujita N."/>
        </authorList>
    </citation>
    <scope>NUCLEOTIDE SEQUENCE [LARGE SCALE GENOMIC DNA]</scope>
    <source>
        <strain evidence="3">NBRC 102666 / KCTC 22515 / FYK2301M01</strain>
    </source>
</reference>
<dbReference type="Proteomes" id="UP000007881">
    <property type="component" value="Chromosome"/>
</dbReference>